<dbReference type="CDD" id="cd24013">
    <property type="entry name" value="ASKHA_ATPase_BT3980-like"/>
    <property type="match status" value="1"/>
</dbReference>
<dbReference type="Pfam" id="PF12864">
    <property type="entry name" value="DUF3822"/>
    <property type="match status" value="1"/>
</dbReference>
<name>A0A2S9WTQ0_9FLAO</name>
<gene>
    <name evidence="1" type="ORF">BST86_06970</name>
</gene>
<dbReference type="EMBL" id="MQUC01000003">
    <property type="protein sequence ID" value="PRP66858.1"/>
    <property type="molecule type" value="Genomic_DNA"/>
</dbReference>
<organism evidence="1 2">
    <name type="scientific">Nonlabens agnitus</name>
    <dbReference type="NCBI Taxonomy" id="870484"/>
    <lineage>
        <taxon>Bacteria</taxon>
        <taxon>Pseudomonadati</taxon>
        <taxon>Bacteroidota</taxon>
        <taxon>Flavobacteriia</taxon>
        <taxon>Flavobacteriales</taxon>
        <taxon>Flavobacteriaceae</taxon>
        <taxon>Nonlabens</taxon>
    </lineage>
</organism>
<protein>
    <recommendedName>
        <fullName evidence="3">DUF3822 domain-containing protein</fullName>
    </recommendedName>
</protein>
<evidence type="ECO:0008006" key="3">
    <source>
        <dbReference type="Google" id="ProtNLM"/>
    </source>
</evidence>
<proteinExistence type="predicted"/>
<evidence type="ECO:0000313" key="1">
    <source>
        <dbReference type="EMBL" id="PRP66858.1"/>
    </source>
</evidence>
<dbReference type="RefSeq" id="WP_105982643.1">
    <property type="nucleotide sequence ID" value="NZ_MQUC01000003.1"/>
</dbReference>
<dbReference type="Proteomes" id="UP000239532">
    <property type="component" value="Unassembled WGS sequence"/>
</dbReference>
<dbReference type="OrthoDB" id="658622at2"/>
<keyword evidence="2" id="KW-1185">Reference proteome</keyword>
<comment type="caution">
    <text evidence="1">The sequence shown here is derived from an EMBL/GenBank/DDBJ whole genome shotgun (WGS) entry which is preliminary data.</text>
</comment>
<sequence length="253" mass="29368">MHRAEATKNNDLYSLSVLIHQDGLSFYTHNSATVQEVVHKSFKYPANPIELLDAIQETFEKEASLKDEFKEVTLIYHHNVYAAVPAALFKEEHAADYLKYNTKLLQTDTISIDEPVDNLEAQLVYIAYSNISNYFFDTYGDHAYFHYATRSLEVISKMSSGIYLEIMPSHFYVTAIDKNHLVAHNIFPYEQIEDILYYTLFALEQNKLDPETIPLTIIQEQQDAQLFDLLFMYVRNVAFIEDYQGYLNNIICA</sequence>
<dbReference type="Gene3D" id="3.30.420.260">
    <property type="match status" value="1"/>
</dbReference>
<evidence type="ECO:0000313" key="2">
    <source>
        <dbReference type="Proteomes" id="UP000239532"/>
    </source>
</evidence>
<dbReference type="AlphaFoldDB" id="A0A2S9WTQ0"/>
<dbReference type="InterPro" id="IPR024213">
    <property type="entry name" value="DUF3822"/>
</dbReference>
<reference evidence="1 2" key="1">
    <citation type="submission" date="2016-11" db="EMBL/GenBank/DDBJ databases">
        <title>Trade-off between light-utilization and light-protection in marine flavobacteria.</title>
        <authorList>
            <person name="Kumagai Y."/>
        </authorList>
    </citation>
    <scope>NUCLEOTIDE SEQUENCE [LARGE SCALE GENOMIC DNA]</scope>
    <source>
        <strain evidence="1 2">JCM 17109</strain>
    </source>
</reference>
<accession>A0A2S9WTQ0</accession>
<dbReference type="Gene3D" id="3.30.420.250">
    <property type="match status" value="1"/>
</dbReference>